<dbReference type="HOGENOM" id="CLU_1947036_0_0_5"/>
<keyword evidence="1" id="KW-0732">Signal</keyword>
<protein>
    <submittedName>
        <fullName evidence="2">Hydroxypyruvate isomerase</fullName>
    </submittedName>
</protein>
<dbReference type="Proteomes" id="UP000007460">
    <property type="component" value="Chromosome"/>
</dbReference>
<dbReference type="KEGG" id="apb:SAR116_1434"/>
<proteinExistence type="predicted"/>
<dbReference type="eggNOG" id="COG2854">
    <property type="taxonomic scope" value="Bacteria"/>
</dbReference>
<dbReference type="RefSeq" id="WP_013046304.1">
    <property type="nucleotide sequence ID" value="NC_014010.1"/>
</dbReference>
<evidence type="ECO:0000313" key="2">
    <source>
        <dbReference type="EMBL" id="ADE39677.1"/>
    </source>
</evidence>
<feature type="signal peptide" evidence="1">
    <location>
        <begin position="1"/>
        <end position="22"/>
    </location>
</feature>
<organism evidence="2 3">
    <name type="scientific">Puniceispirillum marinum (strain IMCC1322)</name>
    <dbReference type="NCBI Taxonomy" id="488538"/>
    <lineage>
        <taxon>Bacteria</taxon>
        <taxon>Pseudomonadati</taxon>
        <taxon>Pseudomonadota</taxon>
        <taxon>Alphaproteobacteria</taxon>
        <taxon>Candidatus Puniceispirillales</taxon>
        <taxon>Candidatus Puniceispirillaceae</taxon>
        <taxon>Candidatus Puniceispirillum</taxon>
    </lineage>
</organism>
<dbReference type="EMBL" id="CP001751">
    <property type="protein sequence ID" value="ADE39677.1"/>
    <property type="molecule type" value="Genomic_DNA"/>
</dbReference>
<sequence length="129" mass="14275">MKAVYIFMASLWLVIMPHHVSASNLDAVTKAQLQTTMITFLEEAADEAGAFGVIERDTGVRVAVFPGAIHPRIIPYGTDYFLCIEMFDAAGKKYEADFLVRNGTNGWMVVDVMMNQRDLLRKAIANSGS</sequence>
<evidence type="ECO:0000256" key="1">
    <source>
        <dbReference type="SAM" id="SignalP"/>
    </source>
</evidence>
<keyword evidence="3" id="KW-1185">Reference proteome</keyword>
<evidence type="ECO:0000313" key="3">
    <source>
        <dbReference type="Proteomes" id="UP000007460"/>
    </source>
</evidence>
<keyword evidence="2" id="KW-0670">Pyruvate</keyword>
<dbReference type="GO" id="GO:0016853">
    <property type="term" value="F:isomerase activity"/>
    <property type="evidence" value="ECO:0007669"/>
    <property type="project" value="UniProtKB-KW"/>
</dbReference>
<feature type="chain" id="PRO_5003070115" evidence="1">
    <location>
        <begin position="23"/>
        <end position="129"/>
    </location>
</feature>
<keyword evidence="2" id="KW-0413">Isomerase</keyword>
<gene>
    <name evidence="2" type="ordered locus">SAR116_1434</name>
</gene>
<dbReference type="OrthoDB" id="7358716at2"/>
<name>D5BTT0_PUNMI</name>
<reference evidence="2 3" key="1">
    <citation type="journal article" date="2010" name="J. Bacteriol.">
        <title>Complete genome sequence of "Candidatus Puniceispirillum marinum" IMCC1322, a representative of the SAR116 clade in the Alphaproteobacteria.</title>
        <authorList>
            <person name="Oh H.M."/>
            <person name="Kwon K.K."/>
            <person name="Kang I."/>
            <person name="Kang S.G."/>
            <person name="Lee J.H."/>
            <person name="Kim S.J."/>
            <person name="Cho J.C."/>
        </authorList>
    </citation>
    <scope>NUCLEOTIDE SEQUENCE [LARGE SCALE GENOMIC DNA]</scope>
    <source>
        <strain evidence="2 3">IMCC1322</strain>
    </source>
</reference>
<dbReference type="AlphaFoldDB" id="D5BTT0"/>
<dbReference type="STRING" id="488538.SAR116_1434"/>
<accession>D5BTT0</accession>